<reference evidence="1" key="1">
    <citation type="submission" date="2020-04" db="EMBL/GenBank/DDBJ databases">
        <authorList>
            <person name="Alioto T."/>
            <person name="Alioto T."/>
            <person name="Gomez Garrido J."/>
        </authorList>
    </citation>
    <scope>NUCLEOTIDE SEQUENCE</scope>
    <source>
        <strain evidence="1">A484AB</strain>
    </source>
</reference>
<dbReference type="EMBL" id="CACRXK020002052">
    <property type="protein sequence ID" value="CAB3992439.1"/>
    <property type="molecule type" value="Genomic_DNA"/>
</dbReference>
<comment type="caution">
    <text evidence="1">The sequence shown here is derived from an EMBL/GenBank/DDBJ whole genome shotgun (WGS) entry which is preliminary data.</text>
</comment>
<dbReference type="Proteomes" id="UP001152795">
    <property type="component" value="Unassembled WGS sequence"/>
</dbReference>
<dbReference type="OrthoDB" id="10464669at2759"/>
<dbReference type="AlphaFoldDB" id="A0A6S7GR63"/>
<evidence type="ECO:0000313" key="1">
    <source>
        <dbReference type="EMBL" id="CAB3992439.1"/>
    </source>
</evidence>
<evidence type="ECO:0000313" key="2">
    <source>
        <dbReference type="Proteomes" id="UP001152795"/>
    </source>
</evidence>
<proteinExistence type="predicted"/>
<name>A0A6S7GR63_PARCT</name>
<protein>
    <submittedName>
        <fullName evidence="1">Uncharacterized protein</fullName>
    </submittedName>
</protein>
<gene>
    <name evidence="1" type="ORF">PACLA_8A059715</name>
</gene>
<sequence>MLSSTIFVDLCSRHWVIRSNKRKVSSADQTTSSTTGSPTTLDHVPAVIRKKEMLVFPIKGYRLEECSYFEKSVASIMDCAHLCLRENGQCRSINIEKARSEGGFICHFNNSTRENHVQKFVKNAAYSYLEPKNAWVNNHPVSMEDIIILRN</sequence>
<keyword evidence="2" id="KW-1185">Reference proteome</keyword>
<organism evidence="1 2">
    <name type="scientific">Paramuricea clavata</name>
    <name type="common">Red gorgonian</name>
    <name type="synonym">Violescent sea-whip</name>
    <dbReference type="NCBI Taxonomy" id="317549"/>
    <lineage>
        <taxon>Eukaryota</taxon>
        <taxon>Metazoa</taxon>
        <taxon>Cnidaria</taxon>
        <taxon>Anthozoa</taxon>
        <taxon>Octocorallia</taxon>
        <taxon>Malacalcyonacea</taxon>
        <taxon>Plexauridae</taxon>
        <taxon>Paramuricea</taxon>
    </lineage>
</organism>
<accession>A0A6S7GR63</accession>
<dbReference type="Gene3D" id="3.50.4.10">
    <property type="entry name" value="Hepatocyte Growth Factor"/>
    <property type="match status" value="1"/>
</dbReference>
<dbReference type="SUPFAM" id="SSF57414">
    <property type="entry name" value="Hairpin loop containing domain-like"/>
    <property type="match status" value="1"/>
</dbReference>